<feature type="transmembrane region" description="Helical" evidence="6">
    <location>
        <begin position="331"/>
        <end position="350"/>
    </location>
</feature>
<dbReference type="GO" id="GO:0022857">
    <property type="term" value="F:transmembrane transporter activity"/>
    <property type="evidence" value="ECO:0007669"/>
    <property type="project" value="InterPro"/>
</dbReference>
<dbReference type="PANTHER" id="PTHR43791:SF38">
    <property type="entry name" value="MAJOR FACILITATOR SUPERFAMILY (MFS) PROFILE DOMAIN-CONTAINING PROTEIN"/>
    <property type="match status" value="1"/>
</dbReference>
<feature type="transmembrane region" description="Helical" evidence="6">
    <location>
        <begin position="356"/>
        <end position="378"/>
    </location>
</feature>
<dbReference type="GO" id="GO:0016020">
    <property type="term" value="C:membrane"/>
    <property type="evidence" value="ECO:0007669"/>
    <property type="project" value="UniProtKB-SubCell"/>
</dbReference>
<feature type="transmembrane region" description="Helical" evidence="6">
    <location>
        <begin position="125"/>
        <end position="147"/>
    </location>
</feature>
<dbReference type="Gene3D" id="1.20.1250.20">
    <property type="entry name" value="MFS general substrate transporter like domains"/>
    <property type="match status" value="2"/>
</dbReference>
<dbReference type="FunFam" id="1.20.1250.20:FF:000057">
    <property type="entry name" value="MFS general substrate transporter"/>
    <property type="match status" value="1"/>
</dbReference>
<dbReference type="AlphaFoldDB" id="A0A8K0SCD6"/>
<evidence type="ECO:0000256" key="4">
    <source>
        <dbReference type="ARBA" id="ARBA00022989"/>
    </source>
</evidence>
<accession>A0A8K0SCD6</accession>
<keyword evidence="4 6" id="KW-1133">Transmembrane helix</keyword>
<dbReference type="InterPro" id="IPR011701">
    <property type="entry name" value="MFS"/>
</dbReference>
<proteinExistence type="predicted"/>
<dbReference type="PANTHER" id="PTHR43791">
    <property type="entry name" value="PERMEASE-RELATED"/>
    <property type="match status" value="1"/>
</dbReference>
<feature type="domain" description="Major facilitator superfamily (MFS) profile" evidence="7">
    <location>
        <begin position="33"/>
        <end position="451"/>
    </location>
</feature>
<evidence type="ECO:0000256" key="2">
    <source>
        <dbReference type="ARBA" id="ARBA00022448"/>
    </source>
</evidence>
<sequence length="476" mass="53407">MSDHELEMENALRNYVPDTDAERRLVRKLDFFMMPTLWVMYILAYIDRQNIGNARVAGMGDDLDLSDSEYAMLLSIFFIGYLICEVPSNLILTRSRPSYYLPGLMIVWGTVCACMSVAQNYEGMLAMRFFLGCIEAGFFPGVLYLMTCWYKKAEIGKRFSIFFTASVFSGALSGLLAGAITGNMEGVRGIRGWRWLYLIEGVCTVGFAILFKFIMLDFPETTKRFSLEERQLAAVRMMYDRNTTAARHGTKLTHWEAVKAAFADPRTYVFTILFIMDLGSCTISYFIPTIVREMGYTSVHAQYMTIPIWMVAAVFLVVLSFTADRTGDRRWHVAGCLCLSFACTIVCIAVDSSVVLYVMLCFYIAGLYTALPLILNWTSEVVSLPAEKRAVVVAFVNSVGNLSAVYGSRLWPAADGPQFVRGFATTGAFTGFGTLLAIAIPILFKYFPTEGRTNAEREILKREQAQLDNRDQGSIV</sequence>
<keyword evidence="2" id="KW-0813">Transport</keyword>
<evidence type="ECO:0000259" key="7">
    <source>
        <dbReference type="PROSITE" id="PS50850"/>
    </source>
</evidence>
<evidence type="ECO:0000256" key="5">
    <source>
        <dbReference type="ARBA" id="ARBA00023136"/>
    </source>
</evidence>
<reference evidence="8" key="1">
    <citation type="journal article" date="2021" name="Nat. Commun.">
        <title>Genetic determinants of endophytism in the Arabidopsis root mycobiome.</title>
        <authorList>
            <person name="Mesny F."/>
            <person name="Miyauchi S."/>
            <person name="Thiergart T."/>
            <person name="Pickel B."/>
            <person name="Atanasova L."/>
            <person name="Karlsson M."/>
            <person name="Huettel B."/>
            <person name="Barry K.W."/>
            <person name="Haridas S."/>
            <person name="Chen C."/>
            <person name="Bauer D."/>
            <person name="Andreopoulos W."/>
            <person name="Pangilinan J."/>
            <person name="LaButti K."/>
            <person name="Riley R."/>
            <person name="Lipzen A."/>
            <person name="Clum A."/>
            <person name="Drula E."/>
            <person name="Henrissat B."/>
            <person name="Kohler A."/>
            <person name="Grigoriev I.V."/>
            <person name="Martin F.M."/>
            <person name="Hacquard S."/>
        </authorList>
    </citation>
    <scope>NUCLEOTIDE SEQUENCE</scope>
    <source>
        <strain evidence="8">MPI-CAGE-CH-0235</strain>
    </source>
</reference>
<evidence type="ECO:0000313" key="8">
    <source>
        <dbReference type="EMBL" id="KAH7303826.1"/>
    </source>
</evidence>
<feature type="transmembrane region" description="Helical" evidence="6">
    <location>
        <begin position="268"/>
        <end position="287"/>
    </location>
</feature>
<dbReference type="InterPro" id="IPR036259">
    <property type="entry name" value="MFS_trans_sf"/>
</dbReference>
<protein>
    <submittedName>
        <fullName evidence="8">Allantoate permease</fullName>
    </submittedName>
</protein>
<dbReference type="SUPFAM" id="SSF103473">
    <property type="entry name" value="MFS general substrate transporter"/>
    <property type="match status" value="1"/>
</dbReference>
<feature type="transmembrane region" description="Helical" evidence="6">
    <location>
        <begin position="70"/>
        <end position="92"/>
    </location>
</feature>
<dbReference type="Pfam" id="PF07690">
    <property type="entry name" value="MFS_1"/>
    <property type="match status" value="1"/>
</dbReference>
<dbReference type="Proteomes" id="UP000813444">
    <property type="component" value="Unassembled WGS sequence"/>
</dbReference>
<feature type="transmembrane region" description="Helical" evidence="6">
    <location>
        <begin position="99"/>
        <end position="119"/>
    </location>
</feature>
<dbReference type="PROSITE" id="PS50850">
    <property type="entry name" value="MFS"/>
    <property type="match status" value="1"/>
</dbReference>
<feature type="transmembrane region" description="Helical" evidence="6">
    <location>
        <begin position="423"/>
        <end position="444"/>
    </location>
</feature>
<dbReference type="EMBL" id="JAGPNK010000028">
    <property type="protein sequence ID" value="KAH7303826.1"/>
    <property type="molecule type" value="Genomic_DNA"/>
</dbReference>
<keyword evidence="3 6" id="KW-0812">Transmembrane</keyword>
<evidence type="ECO:0000256" key="3">
    <source>
        <dbReference type="ARBA" id="ARBA00022692"/>
    </source>
</evidence>
<feature type="transmembrane region" description="Helical" evidence="6">
    <location>
        <begin position="159"/>
        <end position="180"/>
    </location>
</feature>
<feature type="transmembrane region" description="Helical" evidence="6">
    <location>
        <begin position="299"/>
        <end position="319"/>
    </location>
</feature>
<dbReference type="FunFam" id="1.20.1250.20:FF:000013">
    <property type="entry name" value="MFS general substrate transporter"/>
    <property type="match status" value="1"/>
</dbReference>
<gene>
    <name evidence="8" type="ORF">B0I35DRAFT_364257</name>
</gene>
<comment type="caution">
    <text evidence="8">The sequence shown here is derived from an EMBL/GenBank/DDBJ whole genome shotgun (WGS) entry which is preliminary data.</text>
</comment>
<keyword evidence="9" id="KW-1185">Reference proteome</keyword>
<keyword evidence="5 6" id="KW-0472">Membrane</keyword>
<evidence type="ECO:0000256" key="1">
    <source>
        <dbReference type="ARBA" id="ARBA00004141"/>
    </source>
</evidence>
<evidence type="ECO:0000256" key="6">
    <source>
        <dbReference type="SAM" id="Phobius"/>
    </source>
</evidence>
<name>A0A8K0SCD6_9HYPO</name>
<dbReference type="InterPro" id="IPR020846">
    <property type="entry name" value="MFS_dom"/>
</dbReference>
<comment type="subcellular location">
    <subcellularLocation>
        <location evidence="1">Membrane</location>
        <topology evidence="1">Multi-pass membrane protein</topology>
    </subcellularLocation>
</comment>
<feature type="transmembrane region" description="Helical" evidence="6">
    <location>
        <begin position="390"/>
        <end position="411"/>
    </location>
</feature>
<dbReference type="OrthoDB" id="2985014at2759"/>
<feature type="transmembrane region" description="Helical" evidence="6">
    <location>
        <begin position="195"/>
        <end position="215"/>
    </location>
</feature>
<feature type="transmembrane region" description="Helical" evidence="6">
    <location>
        <begin position="29"/>
        <end position="46"/>
    </location>
</feature>
<evidence type="ECO:0000313" key="9">
    <source>
        <dbReference type="Proteomes" id="UP000813444"/>
    </source>
</evidence>
<organism evidence="8 9">
    <name type="scientific">Stachybotrys elegans</name>
    <dbReference type="NCBI Taxonomy" id="80388"/>
    <lineage>
        <taxon>Eukaryota</taxon>
        <taxon>Fungi</taxon>
        <taxon>Dikarya</taxon>
        <taxon>Ascomycota</taxon>
        <taxon>Pezizomycotina</taxon>
        <taxon>Sordariomycetes</taxon>
        <taxon>Hypocreomycetidae</taxon>
        <taxon>Hypocreales</taxon>
        <taxon>Stachybotryaceae</taxon>
        <taxon>Stachybotrys</taxon>
    </lineage>
</organism>